<keyword evidence="5" id="KW-0349">Heme</keyword>
<evidence type="ECO:0000256" key="4">
    <source>
        <dbReference type="ARBA" id="ARBA00022475"/>
    </source>
</evidence>
<keyword evidence="6 13" id="KW-0812">Transmembrane</keyword>
<evidence type="ECO:0000313" key="16">
    <source>
        <dbReference type="Proteomes" id="UP001548590"/>
    </source>
</evidence>
<evidence type="ECO:0000256" key="5">
    <source>
        <dbReference type="ARBA" id="ARBA00022617"/>
    </source>
</evidence>
<evidence type="ECO:0000256" key="10">
    <source>
        <dbReference type="ARBA" id="ARBA00023004"/>
    </source>
</evidence>
<evidence type="ECO:0000256" key="13">
    <source>
        <dbReference type="SAM" id="Phobius"/>
    </source>
</evidence>
<evidence type="ECO:0000256" key="7">
    <source>
        <dbReference type="ARBA" id="ARBA00022723"/>
    </source>
</evidence>
<gene>
    <name evidence="15" type="ORF">ABVT11_08815</name>
</gene>
<dbReference type="RefSeq" id="WP_345923258.1">
    <property type="nucleotide sequence ID" value="NZ_JBDIVF010000001.1"/>
</dbReference>
<feature type="transmembrane region" description="Helical" evidence="13">
    <location>
        <begin position="147"/>
        <end position="166"/>
    </location>
</feature>
<accession>A0ABV2CQ89</accession>
<comment type="caution">
    <text evidence="15">The sequence shown here is derived from an EMBL/GenBank/DDBJ whole genome shotgun (WGS) entry which is preliminary data.</text>
</comment>
<keyword evidence="16" id="KW-1185">Reference proteome</keyword>
<evidence type="ECO:0000256" key="9">
    <source>
        <dbReference type="ARBA" id="ARBA00022989"/>
    </source>
</evidence>
<evidence type="ECO:0000256" key="3">
    <source>
        <dbReference type="ARBA" id="ARBA00022448"/>
    </source>
</evidence>
<evidence type="ECO:0000256" key="11">
    <source>
        <dbReference type="ARBA" id="ARBA00023136"/>
    </source>
</evidence>
<keyword evidence="3" id="KW-0813">Transport</keyword>
<comment type="subcellular location">
    <subcellularLocation>
        <location evidence="2">Cell membrane</location>
        <topology evidence="2">Multi-pass membrane protein</topology>
    </subcellularLocation>
</comment>
<keyword evidence="4" id="KW-1003">Cell membrane</keyword>
<dbReference type="PANTHER" id="PTHR30529:SF3">
    <property type="entry name" value="CYTOCHROME B561 HOMOLOG 1"/>
    <property type="match status" value="1"/>
</dbReference>
<dbReference type="Pfam" id="PF01292">
    <property type="entry name" value="Ni_hydr_CYTB"/>
    <property type="match status" value="1"/>
</dbReference>
<feature type="transmembrane region" description="Helical" evidence="13">
    <location>
        <begin position="49"/>
        <end position="67"/>
    </location>
</feature>
<feature type="transmembrane region" description="Helical" evidence="13">
    <location>
        <begin position="12"/>
        <end position="29"/>
    </location>
</feature>
<keyword evidence="11 13" id="KW-0472">Membrane</keyword>
<proteinExistence type="inferred from homology"/>
<dbReference type="PANTHER" id="PTHR30529">
    <property type="entry name" value="CYTOCHROME B561"/>
    <property type="match status" value="1"/>
</dbReference>
<evidence type="ECO:0000313" key="15">
    <source>
        <dbReference type="EMBL" id="MET1489927.1"/>
    </source>
</evidence>
<dbReference type="InterPro" id="IPR011577">
    <property type="entry name" value="Cyt_b561_bac/Ni-Hgenase"/>
</dbReference>
<keyword evidence="10" id="KW-0408">Iron</keyword>
<reference evidence="15 16" key="1">
    <citation type="submission" date="2024-07" db="EMBL/GenBank/DDBJ databases">
        <title>Uliginosibacterium paludis KCTC:42655.</title>
        <authorList>
            <person name="Kim M.K."/>
        </authorList>
    </citation>
    <scope>NUCLEOTIDE SEQUENCE [LARGE SCALE GENOMIC DNA]</scope>
    <source>
        <strain evidence="15 16">KCTC 42655</strain>
    </source>
</reference>
<dbReference type="Proteomes" id="UP001548590">
    <property type="component" value="Unassembled WGS sequence"/>
</dbReference>
<protein>
    <submittedName>
        <fullName evidence="15">Cytochrome b</fullName>
    </submittedName>
</protein>
<keyword evidence="8" id="KW-0249">Electron transport</keyword>
<sequence>MSSPAEYRRSQILLHWLMFILFAVALVAIEWREGVPKDEQALRNTLRAVHISAGLLVFLLAFVRLGIRLTAGAPAILGDAPWQRASAHLLHWALYLIMFALPISGVVFSQAGGREVAFFGIALPQMIAQNPDLRSVVKEFHEFIGNAVYWLVGIHVLASLWHHIVLKDDTLLRIRPGYRAKS</sequence>
<dbReference type="EMBL" id="JBEWLZ010000004">
    <property type="protein sequence ID" value="MET1489927.1"/>
    <property type="molecule type" value="Genomic_DNA"/>
</dbReference>
<dbReference type="InterPro" id="IPR016174">
    <property type="entry name" value="Di-haem_cyt_TM"/>
</dbReference>
<dbReference type="InterPro" id="IPR052168">
    <property type="entry name" value="Cytochrome_b561_oxidase"/>
</dbReference>
<dbReference type="SUPFAM" id="SSF81342">
    <property type="entry name" value="Transmembrane di-heme cytochromes"/>
    <property type="match status" value="1"/>
</dbReference>
<evidence type="ECO:0000259" key="14">
    <source>
        <dbReference type="Pfam" id="PF01292"/>
    </source>
</evidence>
<evidence type="ECO:0000256" key="1">
    <source>
        <dbReference type="ARBA" id="ARBA00001970"/>
    </source>
</evidence>
<name>A0ABV2CQ89_9RHOO</name>
<feature type="transmembrane region" description="Helical" evidence="13">
    <location>
        <begin position="88"/>
        <end position="108"/>
    </location>
</feature>
<keyword evidence="9 13" id="KW-1133">Transmembrane helix</keyword>
<evidence type="ECO:0000256" key="12">
    <source>
        <dbReference type="ARBA" id="ARBA00037975"/>
    </source>
</evidence>
<feature type="domain" description="Cytochrome b561 bacterial/Ni-hydrogenase" evidence="14">
    <location>
        <begin position="7"/>
        <end position="177"/>
    </location>
</feature>
<comment type="similarity">
    <text evidence="12">Belongs to the cytochrome b561 family.</text>
</comment>
<evidence type="ECO:0000256" key="2">
    <source>
        <dbReference type="ARBA" id="ARBA00004651"/>
    </source>
</evidence>
<evidence type="ECO:0000256" key="8">
    <source>
        <dbReference type="ARBA" id="ARBA00022982"/>
    </source>
</evidence>
<keyword evidence="7" id="KW-0479">Metal-binding</keyword>
<comment type="cofactor">
    <cofactor evidence="1">
        <name>heme b</name>
        <dbReference type="ChEBI" id="CHEBI:60344"/>
    </cofactor>
</comment>
<evidence type="ECO:0000256" key="6">
    <source>
        <dbReference type="ARBA" id="ARBA00022692"/>
    </source>
</evidence>
<organism evidence="15 16">
    <name type="scientific">Uliginosibacterium paludis</name>
    <dbReference type="NCBI Taxonomy" id="1615952"/>
    <lineage>
        <taxon>Bacteria</taxon>
        <taxon>Pseudomonadati</taxon>
        <taxon>Pseudomonadota</taxon>
        <taxon>Betaproteobacteria</taxon>
        <taxon>Rhodocyclales</taxon>
        <taxon>Zoogloeaceae</taxon>
        <taxon>Uliginosibacterium</taxon>
    </lineage>
</organism>